<dbReference type="AlphaFoldDB" id="A0A3Q9G206"/>
<proteinExistence type="predicted"/>
<evidence type="ECO:0000313" key="1">
    <source>
        <dbReference type="EMBL" id="AZQ77144.1"/>
    </source>
</evidence>
<dbReference type="KEGG" id="flh:EJ997_07170"/>
<organism evidence="1 2">
    <name type="scientific">Flaviflexus ciconiae</name>
    <dbReference type="NCBI Taxonomy" id="2496867"/>
    <lineage>
        <taxon>Bacteria</taxon>
        <taxon>Bacillati</taxon>
        <taxon>Actinomycetota</taxon>
        <taxon>Actinomycetes</taxon>
        <taxon>Actinomycetales</taxon>
        <taxon>Actinomycetaceae</taxon>
        <taxon>Flaviflexus</taxon>
    </lineage>
</organism>
<dbReference type="Pfam" id="PF21853">
    <property type="entry name" value="DUF6912"/>
    <property type="match status" value="1"/>
</dbReference>
<dbReference type="Proteomes" id="UP000280344">
    <property type="component" value="Chromosome"/>
</dbReference>
<name>A0A3Q9G206_9ACTO</name>
<sequence>MTFRFQEWLRLRRELVARHLDGETVYDMLESRRIFSAISLDDLEKAVLEIPSGHAVTPGVRAVFTEEDDEELDLIVQLAAADDHLTSGAYVPFRLVIAFDGAAGSADENEPSRVSVGGQVRWRDVAAIFVDEEASAGTILSARKGDEDAYNDCADLDMLWYHPSERLKLAVELKRRLAT</sequence>
<keyword evidence="2" id="KW-1185">Reference proteome</keyword>
<dbReference type="InterPro" id="IPR054206">
    <property type="entry name" value="DUF6912"/>
</dbReference>
<protein>
    <submittedName>
        <fullName evidence="1">Uncharacterized protein</fullName>
    </submittedName>
</protein>
<evidence type="ECO:0000313" key="2">
    <source>
        <dbReference type="Proteomes" id="UP000280344"/>
    </source>
</evidence>
<reference evidence="1 2" key="1">
    <citation type="submission" date="2018-12" db="EMBL/GenBank/DDBJ databases">
        <title>Complete genome sequence of Flaviflexus sp. H23T48.</title>
        <authorList>
            <person name="Bae J.-W."/>
            <person name="Lee J.-Y."/>
        </authorList>
    </citation>
    <scope>NUCLEOTIDE SEQUENCE [LARGE SCALE GENOMIC DNA]</scope>
    <source>
        <strain evidence="1 2">H23T48</strain>
    </source>
</reference>
<gene>
    <name evidence="1" type="ORF">EJ997_07170</name>
</gene>
<dbReference type="RefSeq" id="WP_126703949.1">
    <property type="nucleotide sequence ID" value="NZ_CP034593.1"/>
</dbReference>
<dbReference type="OrthoDB" id="3253180at2"/>
<accession>A0A3Q9G206</accession>
<dbReference type="EMBL" id="CP034593">
    <property type="protein sequence ID" value="AZQ77144.1"/>
    <property type="molecule type" value="Genomic_DNA"/>
</dbReference>